<dbReference type="FunFam" id="1.20.1280.290:FF:000002">
    <property type="entry name" value="Bidirectional sugar transporter SWEET"/>
    <property type="match status" value="1"/>
</dbReference>
<comment type="subcellular location">
    <subcellularLocation>
        <location evidence="1">Endomembrane system</location>
        <topology evidence="1">Multi-pass membrane protein</topology>
    </subcellularLocation>
</comment>
<dbReference type="GO" id="GO:0051119">
    <property type="term" value="F:sugar transmembrane transporter activity"/>
    <property type="evidence" value="ECO:0007669"/>
    <property type="project" value="InterPro"/>
</dbReference>
<sequence length="102" mass="10957">MVVGILATFFGICMYAAPLSIMFKVIKTKSAEFLPMALSIACFLNGICWATYAILKLDPYILTGNGVGAALALIQLGLLVVYRNPPPQEDEKPSAVELAHVV</sequence>
<keyword evidence="7 9" id="KW-1133">Transmembrane helix</keyword>
<keyword evidence="3" id="KW-0813">Transport</keyword>
<dbReference type="InterPro" id="IPR004316">
    <property type="entry name" value="SWEET_rpt"/>
</dbReference>
<keyword evidence="8 9" id="KW-0472">Membrane</keyword>
<dbReference type="InterPro" id="IPR047664">
    <property type="entry name" value="SWEET"/>
</dbReference>
<dbReference type="PANTHER" id="PTHR10791:SF236">
    <property type="entry name" value="BIDIRECTIONAL SUGAR TRANSPORTER SWEET8"/>
    <property type="match status" value="1"/>
</dbReference>
<comment type="similarity">
    <text evidence="2">Belongs to the SWEET sugar transporter family.</text>
</comment>
<dbReference type="OrthoDB" id="409725at2759"/>
<keyword evidence="11" id="KW-1185">Reference proteome</keyword>
<name>A0A9Q1MS07_9SOLA</name>
<dbReference type="Gene3D" id="1.20.1280.290">
    <property type="match status" value="1"/>
</dbReference>
<evidence type="ECO:0000256" key="6">
    <source>
        <dbReference type="ARBA" id="ARBA00022737"/>
    </source>
</evidence>
<proteinExistence type="inferred from homology"/>
<evidence type="ECO:0000256" key="5">
    <source>
        <dbReference type="ARBA" id="ARBA00022692"/>
    </source>
</evidence>
<evidence type="ECO:0000256" key="2">
    <source>
        <dbReference type="ARBA" id="ARBA00007809"/>
    </source>
</evidence>
<keyword evidence="4" id="KW-0762">Sugar transport</keyword>
<keyword evidence="6" id="KW-0677">Repeat</keyword>
<evidence type="ECO:0000256" key="8">
    <source>
        <dbReference type="ARBA" id="ARBA00023136"/>
    </source>
</evidence>
<dbReference type="AlphaFoldDB" id="A0A9Q1MS07"/>
<dbReference type="GO" id="GO:0016020">
    <property type="term" value="C:membrane"/>
    <property type="evidence" value="ECO:0007669"/>
    <property type="project" value="InterPro"/>
</dbReference>
<gene>
    <name evidence="10" type="ORF">K7X08_019204</name>
</gene>
<feature type="transmembrane region" description="Helical" evidence="9">
    <location>
        <begin position="60"/>
        <end position="82"/>
    </location>
</feature>
<accession>A0A9Q1MS07</accession>
<evidence type="ECO:0000256" key="1">
    <source>
        <dbReference type="ARBA" id="ARBA00004127"/>
    </source>
</evidence>
<comment type="caution">
    <text evidence="10">The sequence shown here is derived from an EMBL/GenBank/DDBJ whole genome shotgun (WGS) entry which is preliminary data.</text>
</comment>
<reference evidence="11" key="1">
    <citation type="journal article" date="2023" name="Proc. Natl. Acad. Sci. U.S.A.">
        <title>Genomic and structural basis for evolution of tropane alkaloid biosynthesis.</title>
        <authorList>
            <person name="Wanga Y.-J."/>
            <person name="Taina T."/>
            <person name="Yua J.-Y."/>
            <person name="Lia J."/>
            <person name="Xua B."/>
            <person name="Chenc J."/>
            <person name="D'Auriad J.C."/>
            <person name="Huanga J.-P."/>
            <person name="Huanga S.-X."/>
        </authorList>
    </citation>
    <scope>NUCLEOTIDE SEQUENCE [LARGE SCALE GENOMIC DNA]</scope>
    <source>
        <strain evidence="11">cv. KIB-2019</strain>
    </source>
</reference>
<keyword evidence="5 9" id="KW-0812">Transmembrane</keyword>
<evidence type="ECO:0000256" key="3">
    <source>
        <dbReference type="ARBA" id="ARBA00022448"/>
    </source>
</evidence>
<dbReference type="PANTHER" id="PTHR10791">
    <property type="entry name" value="RAG1-ACTIVATING PROTEIN 1"/>
    <property type="match status" value="1"/>
</dbReference>
<organism evidence="10 11">
    <name type="scientific">Anisodus acutangulus</name>
    <dbReference type="NCBI Taxonomy" id="402998"/>
    <lineage>
        <taxon>Eukaryota</taxon>
        <taxon>Viridiplantae</taxon>
        <taxon>Streptophyta</taxon>
        <taxon>Embryophyta</taxon>
        <taxon>Tracheophyta</taxon>
        <taxon>Spermatophyta</taxon>
        <taxon>Magnoliopsida</taxon>
        <taxon>eudicotyledons</taxon>
        <taxon>Gunneridae</taxon>
        <taxon>Pentapetalae</taxon>
        <taxon>asterids</taxon>
        <taxon>lamiids</taxon>
        <taxon>Solanales</taxon>
        <taxon>Solanaceae</taxon>
        <taxon>Solanoideae</taxon>
        <taxon>Hyoscyameae</taxon>
        <taxon>Anisodus</taxon>
    </lineage>
</organism>
<evidence type="ECO:0000313" key="11">
    <source>
        <dbReference type="Proteomes" id="UP001152561"/>
    </source>
</evidence>
<feature type="transmembrane region" description="Helical" evidence="9">
    <location>
        <begin position="6"/>
        <end position="26"/>
    </location>
</feature>
<evidence type="ECO:0000256" key="4">
    <source>
        <dbReference type="ARBA" id="ARBA00022597"/>
    </source>
</evidence>
<protein>
    <submittedName>
        <fullName evidence="10">Uncharacterized protein</fullName>
    </submittedName>
</protein>
<dbReference type="GO" id="GO:0051260">
    <property type="term" value="P:protein homooligomerization"/>
    <property type="evidence" value="ECO:0007669"/>
    <property type="project" value="UniProtKB-ARBA"/>
</dbReference>
<evidence type="ECO:0000313" key="10">
    <source>
        <dbReference type="EMBL" id="KAJ8566996.1"/>
    </source>
</evidence>
<evidence type="ECO:0000256" key="9">
    <source>
        <dbReference type="SAM" id="Phobius"/>
    </source>
</evidence>
<evidence type="ECO:0000256" key="7">
    <source>
        <dbReference type="ARBA" id="ARBA00022989"/>
    </source>
</evidence>
<dbReference type="Proteomes" id="UP001152561">
    <property type="component" value="Unassembled WGS sequence"/>
</dbReference>
<feature type="transmembrane region" description="Helical" evidence="9">
    <location>
        <begin position="33"/>
        <end position="54"/>
    </location>
</feature>
<dbReference type="Pfam" id="PF03083">
    <property type="entry name" value="MtN3_slv"/>
    <property type="match status" value="1"/>
</dbReference>
<dbReference type="EMBL" id="JAJAGQ010000003">
    <property type="protein sequence ID" value="KAJ8566996.1"/>
    <property type="molecule type" value="Genomic_DNA"/>
</dbReference>
<dbReference type="GO" id="GO:0012505">
    <property type="term" value="C:endomembrane system"/>
    <property type="evidence" value="ECO:0007669"/>
    <property type="project" value="UniProtKB-SubCell"/>
</dbReference>